<comment type="similarity">
    <text evidence="1">Belongs to the LysR transcriptional regulatory family.</text>
</comment>
<dbReference type="SUPFAM" id="SSF53850">
    <property type="entry name" value="Periplasmic binding protein-like II"/>
    <property type="match status" value="1"/>
</dbReference>
<sequence length="308" mass="34628">MNLTHLDTFLSVAKMNSFSSAADHLGVSKGLVSRHIKALEVELSCTLFYRNTRNVSLTEAGKELFLIAKEIEVLRLGAEKKIHDLLQEDQGVIRFTAPISLGPNLCRAVIPKFRARYPNLNLDIDFSTLIKDVEFGSMDIALRAYSELGDNLVAKDFGWMKNLVVSSPEFQSKHRIKAPSDLVGLECIGNLINSDWDQWPLFSANNEKVVVPSGGKLACSSYDGILQFALLGEGVANLPMPIAEKYLASGELVEVLPGWYSLIHYFHLVYAYQRNYPKKLRDFIGALVDWKESHEKWFVSEPLLMPHK</sequence>
<dbReference type="InterPro" id="IPR005119">
    <property type="entry name" value="LysR_subst-bd"/>
</dbReference>
<evidence type="ECO:0000256" key="1">
    <source>
        <dbReference type="ARBA" id="ARBA00009437"/>
    </source>
</evidence>
<reference evidence="6 7" key="1">
    <citation type="journal article" date="2012" name="Int. J. Syst. Evol. Microbiol.">
        <title>Vibrio caribbeanicus sp. nov., isolated from the marine sponge Scleritoderma cyanea.</title>
        <authorList>
            <person name="Hoffmann M."/>
            <person name="Monday S.R."/>
            <person name="Allard M.W."/>
            <person name="Strain E.A."/>
            <person name="Whittaker P."/>
            <person name="Naum M."/>
            <person name="McCarthy P.J."/>
            <person name="Lopez J.V."/>
            <person name="Fischer M."/>
            <person name="Brown E.W."/>
        </authorList>
    </citation>
    <scope>NUCLEOTIDE SEQUENCE [LARGE SCALE GENOMIC DNA]</scope>
    <source>
        <strain evidence="6 7">ATCC BAA-2122</strain>
    </source>
</reference>
<organism evidence="6 7">
    <name type="scientific">Vibrio caribbeanicus ATCC BAA-2122</name>
    <dbReference type="NCBI Taxonomy" id="796620"/>
    <lineage>
        <taxon>Bacteria</taxon>
        <taxon>Pseudomonadati</taxon>
        <taxon>Pseudomonadota</taxon>
        <taxon>Gammaproteobacteria</taxon>
        <taxon>Vibrionales</taxon>
        <taxon>Vibrionaceae</taxon>
        <taxon>Vibrio</taxon>
    </lineage>
</organism>
<dbReference type="STRING" id="796620.VIBC2010_11749"/>
<keyword evidence="3" id="KW-0238">DNA-binding</keyword>
<evidence type="ECO:0000259" key="5">
    <source>
        <dbReference type="PROSITE" id="PS50931"/>
    </source>
</evidence>
<dbReference type="OrthoDB" id="9785745at2"/>
<evidence type="ECO:0000256" key="4">
    <source>
        <dbReference type="ARBA" id="ARBA00023163"/>
    </source>
</evidence>
<comment type="caution">
    <text evidence="6">The sequence shown here is derived from an EMBL/GenBank/DDBJ whole genome shotgun (WGS) entry which is preliminary data.</text>
</comment>
<dbReference type="InterPro" id="IPR036388">
    <property type="entry name" value="WH-like_DNA-bd_sf"/>
</dbReference>
<dbReference type="EMBL" id="AEIU01000075">
    <property type="protein sequence ID" value="EFP96237.1"/>
    <property type="molecule type" value="Genomic_DNA"/>
</dbReference>
<dbReference type="RefSeq" id="WP_009601612.1">
    <property type="nucleotide sequence ID" value="NZ_AEIU01000075.1"/>
</dbReference>
<name>E3BKP3_9VIBR</name>
<dbReference type="Gene3D" id="1.10.10.10">
    <property type="entry name" value="Winged helix-like DNA-binding domain superfamily/Winged helix DNA-binding domain"/>
    <property type="match status" value="1"/>
</dbReference>
<gene>
    <name evidence="6" type="ORF">VIBC2010_11749</name>
</gene>
<dbReference type="Pfam" id="PF03466">
    <property type="entry name" value="LysR_substrate"/>
    <property type="match status" value="1"/>
</dbReference>
<evidence type="ECO:0000256" key="3">
    <source>
        <dbReference type="ARBA" id="ARBA00023125"/>
    </source>
</evidence>
<keyword evidence="2" id="KW-0805">Transcription regulation</keyword>
<dbReference type="CDD" id="cd08422">
    <property type="entry name" value="PBP2_CrgA_like"/>
    <property type="match status" value="1"/>
</dbReference>
<dbReference type="GO" id="GO:0003677">
    <property type="term" value="F:DNA binding"/>
    <property type="evidence" value="ECO:0007669"/>
    <property type="project" value="UniProtKB-KW"/>
</dbReference>
<dbReference type="FunFam" id="1.10.10.10:FF:000001">
    <property type="entry name" value="LysR family transcriptional regulator"/>
    <property type="match status" value="1"/>
</dbReference>
<dbReference type="GO" id="GO:0003700">
    <property type="term" value="F:DNA-binding transcription factor activity"/>
    <property type="evidence" value="ECO:0007669"/>
    <property type="project" value="InterPro"/>
</dbReference>
<dbReference type="PANTHER" id="PTHR30537">
    <property type="entry name" value="HTH-TYPE TRANSCRIPTIONAL REGULATOR"/>
    <property type="match status" value="1"/>
</dbReference>
<dbReference type="PANTHER" id="PTHR30537:SF5">
    <property type="entry name" value="HTH-TYPE TRANSCRIPTIONAL ACTIVATOR TTDR-RELATED"/>
    <property type="match status" value="1"/>
</dbReference>
<dbReference type="Proteomes" id="UP000002943">
    <property type="component" value="Unassembled WGS sequence"/>
</dbReference>
<proteinExistence type="inferred from homology"/>
<accession>E3BKP3</accession>
<keyword evidence="7" id="KW-1185">Reference proteome</keyword>
<dbReference type="AlphaFoldDB" id="E3BKP3"/>
<keyword evidence="4" id="KW-0804">Transcription</keyword>
<dbReference type="Pfam" id="PF00126">
    <property type="entry name" value="HTH_1"/>
    <property type="match status" value="1"/>
</dbReference>
<dbReference type="Gene3D" id="3.40.190.290">
    <property type="match status" value="1"/>
</dbReference>
<dbReference type="PROSITE" id="PS50931">
    <property type="entry name" value="HTH_LYSR"/>
    <property type="match status" value="1"/>
</dbReference>
<evidence type="ECO:0000313" key="6">
    <source>
        <dbReference type="EMBL" id="EFP96237.1"/>
    </source>
</evidence>
<dbReference type="eggNOG" id="COG0583">
    <property type="taxonomic scope" value="Bacteria"/>
</dbReference>
<protein>
    <submittedName>
        <fullName evidence="6">LysR family transcriptional regulator</fullName>
    </submittedName>
</protein>
<dbReference type="InterPro" id="IPR036390">
    <property type="entry name" value="WH_DNA-bd_sf"/>
</dbReference>
<feature type="domain" description="HTH lysR-type" evidence="5">
    <location>
        <begin position="1"/>
        <end position="58"/>
    </location>
</feature>
<dbReference type="SUPFAM" id="SSF46785">
    <property type="entry name" value="Winged helix' DNA-binding domain"/>
    <property type="match status" value="1"/>
</dbReference>
<evidence type="ECO:0000313" key="7">
    <source>
        <dbReference type="Proteomes" id="UP000002943"/>
    </source>
</evidence>
<evidence type="ECO:0000256" key="2">
    <source>
        <dbReference type="ARBA" id="ARBA00023015"/>
    </source>
</evidence>
<dbReference type="InterPro" id="IPR058163">
    <property type="entry name" value="LysR-type_TF_proteobact-type"/>
</dbReference>
<dbReference type="InterPro" id="IPR000847">
    <property type="entry name" value="LysR_HTH_N"/>
</dbReference>